<keyword evidence="11" id="KW-0206">Cytoskeleton</keyword>
<dbReference type="Proteomes" id="UP001497497">
    <property type="component" value="Unassembled WGS sequence"/>
</dbReference>
<comment type="caution">
    <text evidence="15">The sequence shown here is derived from an EMBL/GenBank/DDBJ whole genome shotgun (WGS) entry which is preliminary data.</text>
</comment>
<evidence type="ECO:0000256" key="3">
    <source>
        <dbReference type="ARBA" id="ARBA00004245"/>
    </source>
</evidence>
<feature type="compositionally biased region" description="Basic and acidic residues" evidence="14">
    <location>
        <begin position="252"/>
        <end position="270"/>
    </location>
</feature>
<evidence type="ECO:0000256" key="12">
    <source>
        <dbReference type="ARBA" id="ARBA00023273"/>
    </source>
</evidence>
<feature type="region of interest" description="Disordered" evidence="14">
    <location>
        <begin position="1"/>
        <end position="415"/>
    </location>
</feature>
<feature type="compositionally biased region" description="Polar residues" evidence="14">
    <location>
        <begin position="316"/>
        <end position="333"/>
    </location>
</feature>
<comment type="subunit">
    <text evidence="13">Homodimer. Interacts with HOOK1. Interacts with HOOK2. Interacts with HOOK3.</text>
</comment>
<keyword evidence="6" id="KW-0963">Cytoplasm</keyword>
<protein>
    <recommendedName>
        <fullName evidence="5">Coiled-coil domain-containing protein 181</fullName>
    </recommendedName>
</protein>
<proteinExistence type="inferred from homology"/>
<keyword evidence="10" id="KW-0969">Cilium</keyword>
<feature type="compositionally biased region" description="Basic and acidic residues" evidence="14">
    <location>
        <begin position="151"/>
        <end position="172"/>
    </location>
</feature>
<feature type="compositionally biased region" description="Basic and acidic residues" evidence="14">
    <location>
        <begin position="209"/>
        <end position="231"/>
    </location>
</feature>
<feature type="compositionally biased region" description="Basic and acidic residues" evidence="14">
    <location>
        <begin position="29"/>
        <end position="44"/>
    </location>
</feature>
<evidence type="ECO:0000256" key="1">
    <source>
        <dbReference type="ARBA" id="ARBA00002213"/>
    </source>
</evidence>
<keyword evidence="7" id="KW-0493">Microtubule</keyword>
<comment type="function">
    <text evidence="1">Microtubule-binding protein that localizes to the microtubular manchette of elongating spermatids.</text>
</comment>
<evidence type="ECO:0000256" key="7">
    <source>
        <dbReference type="ARBA" id="ARBA00022701"/>
    </source>
</evidence>
<evidence type="ECO:0000256" key="5">
    <source>
        <dbReference type="ARBA" id="ARBA00022306"/>
    </source>
</evidence>
<feature type="compositionally biased region" description="Basic and acidic residues" evidence="14">
    <location>
        <begin position="66"/>
        <end position="95"/>
    </location>
</feature>
<dbReference type="GO" id="GO:0008017">
    <property type="term" value="F:microtubule binding"/>
    <property type="evidence" value="ECO:0007669"/>
    <property type="project" value="InterPro"/>
</dbReference>
<evidence type="ECO:0000256" key="4">
    <source>
        <dbReference type="ARBA" id="ARBA00005737"/>
    </source>
</evidence>
<reference evidence="15 16" key="1">
    <citation type="submission" date="2024-04" db="EMBL/GenBank/DDBJ databases">
        <authorList>
            <consortium name="Genoscope - CEA"/>
            <person name="William W."/>
        </authorList>
    </citation>
    <scope>NUCLEOTIDE SEQUENCE [LARGE SCALE GENOMIC DNA]</scope>
</reference>
<keyword evidence="8" id="KW-0282">Flagellum</keyword>
<gene>
    <name evidence="15" type="ORF">GSLYS_00011341001</name>
</gene>
<feature type="compositionally biased region" description="Basic and acidic residues" evidence="14">
    <location>
        <begin position="343"/>
        <end position="377"/>
    </location>
</feature>
<name>A0AAV2HZI5_LYMST</name>
<evidence type="ECO:0000256" key="11">
    <source>
        <dbReference type="ARBA" id="ARBA00023212"/>
    </source>
</evidence>
<evidence type="ECO:0000256" key="14">
    <source>
        <dbReference type="SAM" id="MobiDB-lite"/>
    </source>
</evidence>
<feature type="compositionally biased region" description="Polar residues" evidence="14">
    <location>
        <begin position="190"/>
        <end position="208"/>
    </location>
</feature>
<evidence type="ECO:0000256" key="13">
    <source>
        <dbReference type="ARBA" id="ARBA00047162"/>
    </source>
</evidence>
<dbReference type="GO" id="GO:0031514">
    <property type="term" value="C:motile cilium"/>
    <property type="evidence" value="ECO:0007669"/>
    <property type="project" value="UniProtKB-SubCell"/>
</dbReference>
<keyword evidence="16" id="KW-1185">Reference proteome</keyword>
<evidence type="ECO:0000256" key="6">
    <source>
        <dbReference type="ARBA" id="ARBA00022490"/>
    </source>
</evidence>
<sequence>METVALENDNKNIKNVEIYPSYEDDFEKDSDTFTKDSSSHKVSSDDDQDIIAPPHIKASPPPPLLIEKEEKEVEKGQLEVNHGKPEARGKERSLDEPSDSEPENDAYNFTEDQQRAMMELMVQKQEDGDLIDEEPPEYNVKGRLEQLNAELAKEPTPLEKERETRVGFKPEIVDLVAPPPPDFSDDDSRPNSARGQEATPSTTQNGNHQNKDSDEHVKDNSKQQYVVERDGNFYVLSADELTPSERAMLLNDDSKVKKVRYPSDNKKKSENPQLVSKSNNVESEQIVPQPPPRPRPKTAANGPRRNVMKPSARPKSANNPNDETSNNVDNFNYKSPYAMTPAQKEEAKREAQKQEEKKLKKERKKQEEEEERRKESMDAFQAWLDKKKEEKKKKGNEENSLQSEQERQEENEKAYKTWLKEKRTQGKREKLLKKRQQQDQMEGYFIRSKEECERAFNEWLKKKKVESKMQHAMEKQKIRAYKIHMRRSKKTQALLKALKEAEGSQYLDYYGYRY</sequence>
<accession>A0AAV2HZI5</accession>
<dbReference type="PANTHER" id="PTHR14320">
    <property type="entry name" value="COILED-COIL DOMAIN-CONTAINING PROTEIN 181"/>
    <property type="match status" value="1"/>
</dbReference>
<dbReference type="GO" id="GO:0005874">
    <property type="term" value="C:microtubule"/>
    <property type="evidence" value="ECO:0007669"/>
    <property type="project" value="UniProtKB-KW"/>
</dbReference>
<dbReference type="AlphaFoldDB" id="A0AAV2HZI5"/>
<comment type="similarity">
    <text evidence="4">Belongs to the CCDC181 family.</text>
</comment>
<organism evidence="15 16">
    <name type="scientific">Lymnaea stagnalis</name>
    <name type="common">Great pond snail</name>
    <name type="synonym">Helix stagnalis</name>
    <dbReference type="NCBI Taxonomy" id="6523"/>
    <lineage>
        <taxon>Eukaryota</taxon>
        <taxon>Metazoa</taxon>
        <taxon>Spiralia</taxon>
        <taxon>Lophotrochozoa</taxon>
        <taxon>Mollusca</taxon>
        <taxon>Gastropoda</taxon>
        <taxon>Heterobranchia</taxon>
        <taxon>Euthyneura</taxon>
        <taxon>Panpulmonata</taxon>
        <taxon>Hygrophila</taxon>
        <taxon>Lymnaeoidea</taxon>
        <taxon>Lymnaeidae</taxon>
        <taxon>Lymnaea</taxon>
    </lineage>
</organism>
<dbReference type="InterPro" id="IPR026687">
    <property type="entry name" value="CCDC181"/>
</dbReference>
<dbReference type="PANTHER" id="PTHR14320:SF2">
    <property type="entry name" value="COILED-COIL DOMAIN-CONTAINING PROTEIN 181"/>
    <property type="match status" value="1"/>
</dbReference>
<evidence type="ECO:0000313" key="16">
    <source>
        <dbReference type="Proteomes" id="UP001497497"/>
    </source>
</evidence>
<feature type="compositionally biased region" description="Polar residues" evidence="14">
    <location>
        <begin position="271"/>
        <end position="283"/>
    </location>
</feature>
<keyword evidence="9" id="KW-0175">Coiled coil</keyword>
<evidence type="ECO:0000256" key="8">
    <source>
        <dbReference type="ARBA" id="ARBA00022846"/>
    </source>
</evidence>
<dbReference type="EMBL" id="CAXITT010000262">
    <property type="protein sequence ID" value="CAL1537428.1"/>
    <property type="molecule type" value="Genomic_DNA"/>
</dbReference>
<feature type="compositionally biased region" description="Basic and acidic residues" evidence="14">
    <location>
        <begin position="404"/>
        <end position="415"/>
    </location>
</feature>
<evidence type="ECO:0000256" key="9">
    <source>
        <dbReference type="ARBA" id="ARBA00023054"/>
    </source>
</evidence>
<keyword evidence="12" id="KW-0966">Cell projection</keyword>
<comment type="subcellular location">
    <subcellularLocation>
        <location evidence="2">Cell projection</location>
        <location evidence="2">Cilium</location>
        <location evidence="2">Flagellum</location>
    </subcellularLocation>
    <subcellularLocation>
        <location evidence="3">Cytoplasm</location>
        <location evidence="3">Cytoskeleton</location>
    </subcellularLocation>
</comment>
<evidence type="ECO:0000256" key="10">
    <source>
        <dbReference type="ARBA" id="ARBA00023069"/>
    </source>
</evidence>
<evidence type="ECO:0000313" key="15">
    <source>
        <dbReference type="EMBL" id="CAL1537428.1"/>
    </source>
</evidence>
<evidence type="ECO:0000256" key="2">
    <source>
        <dbReference type="ARBA" id="ARBA00004230"/>
    </source>
</evidence>